<sequence>MGCSRRRFEDLHYFTAQPLPYHALVGLPEAGVICAQTPSSNPKRVTGMSKWNPEVRLDNLTSEFEYRSMVKKKKSRGEFWKETPGKLAPVSRSEVKGVFDEEHSRIESRQHKELRFPANDYFLCHLLTSFQNVEIMHISADLKEAADRSWEFRLSKKYYEKIFKEYCIADLTHYKKIR</sequence>
<dbReference type="InterPro" id="IPR019129">
    <property type="entry name" value="Folate-sensitive_fs_Fra10Ac1"/>
</dbReference>
<dbReference type="Pfam" id="PF09725">
    <property type="entry name" value="Fra10Ac1"/>
    <property type="match status" value="1"/>
</dbReference>
<evidence type="ECO:0000313" key="2">
    <source>
        <dbReference type="WBParaSite" id="ALUE_0001582801-mRNA-1"/>
    </source>
</evidence>
<evidence type="ECO:0000313" key="1">
    <source>
        <dbReference type="Proteomes" id="UP000036681"/>
    </source>
</evidence>
<name>A0A0M3ICZ5_ASCLU</name>
<keyword evidence="1" id="KW-1185">Reference proteome</keyword>
<dbReference type="Proteomes" id="UP000036681">
    <property type="component" value="Unplaced"/>
</dbReference>
<dbReference type="AlphaFoldDB" id="A0A0M3ICZ5"/>
<dbReference type="WBParaSite" id="ALUE_0001582801-mRNA-1">
    <property type="protein sequence ID" value="ALUE_0001582801-mRNA-1"/>
    <property type="gene ID" value="ALUE_0001582801"/>
</dbReference>
<protein>
    <submittedName>
        <fullName evidence="2">ELM2 domain-containing protein</fullName>
    </submittedName>
</protein>
<proteinExistence type="predicted"/>
<reference evidence="2" key="1">
    <citation type="submission" date="2017-02" db="UniProtKB">
        <authorList>
            <consortium name="WormBaseParasite"/>
        </authorList>
    </citation>
    <scope>IDENTIFICATION</scope>
</reference>
<organism evidence="1 2">
    <name type="scientific">Ascaris lumbricoides</name>
    <name type="common">Giant roundworm</name>
    <dbReference type="NCBI Taxonomy" id="6252"/>
    <lineage>
        <taxon>Eukaryota</taxon>
        <taxon>Metazoa</taxon>
        <taxon>Ecdysozoa</taxon>
        <taxon>Nematoda</taxon>
        <taxon>Chromadorea</taxon>
        <taxon>Rhabditida</taxon>
        <taxon>Spirurina</taxon>
        <taxon>Ascaridomorpha</taxon>
        <taxon>Ascaridoidea</taxon>
        <taxon>Ascarididae</taxon>
        <taxon>Ascaris</taxon>
    </lineage>
</organism>
<accession>A0A0M3ICZ5</accession>